<protein>
    <submittedName>
        <fullName evidence="6">TetR family transcriptional regulator</fullName>
    </submittedName>
</protein>
<dbReference type="Proteomes" id="UP000319818">
    <property type="component" value="Unassembled WGS sequence"/>
</dbReference>
<dbReference type="InterPro" id="IPR009057">
    <property type="entry name" value="Homeodomain-like_sf"/>
</dbReference>
<dbReference type="PANTHER" id="PTHR30055:SF234">
    <property type="entry name" value="HTH-TYPE TRANSCRIPTIONAL REGULATOR BETI"/>
    <property type="match status" value="1"/>
</dbReference>
<dbReference type="PANTHER" id="PTHR30055">
    <property type="entry name" value="HTH-TYPE TRANSCRIPTIONAL REGULATOR RUTR"/>
    <property type="match status" value="1"/>
</dbReference>
<dbReference type="InterPro" id="IPR001647">
    <property type="entry name" value="HTH_TetR"/>
</dbReference>
<dbReference type="Gene3D" id="1.10.357.10">
    <property type="entry name" value="Tetracycline Repressor, domain 2"/>
    <property type="match status" value="1"/>
</dbReference>
<evidence type="ECO:0000256" key="3">
    <source>
        <dbReference type="ARBA" id="ARBA00023163"/>
    </source>
</evidence>
<dbReference type="InterPro" id="IPR050109">
    <property type="entry name" value="HTH-type_TetR-like_transc_reg"/>
</dbReference>
<dbReference type="AlphaFoldDB" id="A0A543FUM1"/>
<keyword evidence="2 4" id="KW-0238">DNA-binding</keyword>
<dbReference type="PRINTS" id="PR00455">
    <property type="entry name" value="HTHTETR"/>
</dbReference>
<reference evidence="6 7" key="1">
    <citation type="submission" date="2019-06" db="EMBL/GenBank/DDBJ databases">
        <title>Sequencing the genomes of 1000 actinobacteria strains.</title>
        <authorList>
            <person name="Klenk H.-P."/>
        </authorList>
    </citation>
    <scope>NUCLEOTIDE SEQUENCE [LARGE SCALE GENOMIC DNA]</scope>
    <source>
        <strain evidence="6 7">DSM 45511</strain>
    </source>
</reference>
<dbReference type="Pfam" id="PF00440">
    <property type="entry name" value="TetR_N"/>
    <property type="match status" value="1"/>
</dbReference>
<accession>A0A543FUM1</accession>
<dbReference type="PROSITE" id="PS01081">
    <property type="entry name" value="HTH_TETR_1"/>
    <property type="match status" value="1"/>
</dbReference>
<proteinExistence type="predicted"/>
<evidence type="ECO:0000256" key="2">
    <source>
        <dbReference type="ARBA" id="ARBA00023125"/>
    </source>
</evidence>
<dbReference type="SUPFAM" id="SSF46689">
    <property type="entry name" value="Homeodomain-like"/>
    <property type="match status" value="1"/>
</dbReference>
<dbReference type="InterPro" id="IPR036271">
    <property type="entry name" value="Tet_transcr_reg_TetR-rel_C_sf"/>
</dbReference>
<evidence type="ECO:0000259" key="5">
    <source>
        <dbReference type="PROSITE" id="PS50977"/>
    </source>
</evidence>
<dbReference type="GO" id="GO:0000976">
    <property type="term" value="F:transcription cis-regulatory region binding"/>
    <property type="evidence" value="ECO:0007669"/>
    <property type="project" value="TreeGrafter"/>
</dbReference>
<dbReference type="PROSITE" id="PS50977">
    <property type="entry name" value="HTH_TETR_2"/>
    <property type="match status" value="1"/>
</dbReference>
<name>A0A543FUM1_9PSEU</name>
<dbReference type="SUPFAM" id="SSF48498">
    <property type="entry name" value="Tetracyclin repressor-like, C-terminal domain"/>
    <property type="match status" value="1"/>
</dbReference>
<feature type="domain" description="HTH tetR-type" evidence="5">
    <location>
        <begin position="14"/>
        <end position="74"/>
    </location>
</feature>
<dbReference type="InterPro" id="IPR023772">
    <property type="entry name" value="DNA-bd_HTH_TetR-type_CS"/>
</dbReference>
<keyword evidence="1" id="KW-0805">Transcription regulation</keyword>
<evidence type="ECO:0000313" key="6">
    <source>
        <dbReference type="EMBL" id="TQM37434.1"/>
    </source>
</evidence>
<organism evidence="6 7">
    <name type="scientific">Pseudonocardia cypriaca</name>
    <dbReference type="NCBI Taxonomy" id="882449"/>
    <lineage>
        <taxon>Bacteria</taxon>
        <taxon>Bacillati</taxon>
        <taxon>Actinomycetota</taxon>
        <taxon>Actinomycetes</taxon>
        <taxon>Pseudonocardiales</taxon>
        <taxon>Pseudonocardiaceae</taxon>
        <taxon>Pseudonocardia</taxon>
    </lineage>
</organism>
<feature type="DNA-binding region" description="H-T-H motif" evidence="4">
    <location>
        <begin position="37"/>
        <end position="56"/>
    </location>
</feature>
<dbReference type="EMBL" id="VFPH01000002">
    <property type="protein sequence ID" value="TQM37434.1"/>
    <property type="molecule type" value="Genomic_DNA"/>
</dbReference>
<comment type="caution">
    <text evidence="6">The sequence shown here is derived from an EMBL/GenBank/DDBJ whole genome shotgun (WGS) entry which is preliminary data.</text>
</comment>
<keyword evidence="7" id="KW-1185">Reference proteome</keyword>
<evidence type="ECO:0000256" key="4">
    <source>
        <dbReference type="PROSITE-ProRule" id="PRU00335"/>
    </source>
</evidence>
<evidence type="ECO:0000256" key="1">
    <source>
        <dbReference type="ARBA" id="ARBA00023015"/>
    </source>
</evidence>
<evidence type="ECO:0000313" key="7">
    <source>
        <dbReference type="Proteomes" id="UP000319818"/>
    </source>
</evidence>
<keyword evidence="3" id="KW-0804">Transcription</keyword>
<dbReference type="GO" id="GO:0003700">
    <property type="term" value="F:DNA-binding transcription factor activity"/>
    <property type="evidence" value="ECO:0007669"/>
    <property type="project" value="TreeGrafter"/>
</dbReference>
<gene>
    <name evidence="6" type="ORF">FB388_4643</name>
</gene>
<sequence length="193" mass="20170">MYEKEVRRTAEDTAATRAALVDAALFAFAREGVERATLGGIAEAAGVTRGAVYHHFADKDALLAAVLGETWEVVAAPVWAALDAPGLPLGDRLEAFALAWLTALHSDRRFAALMAVSLRAAAPSTGEKAAGFHAWRDRLRTALRSGLPSGPDPAAAHLLAWLSGTALLAGHDPALVPPADTRSVRPLLGGILL</sequence>